<organism evidence="1 2">
    <name type="scientific">Rhizoctonia solani AG-3 Rhs1AP</name>
    <dbReference type="NCBI Taxonomy" id="1086054"/>
    <lineage>
        <taxon>Eukaryota</taxon>
        <taxon>Fungi</taxon>
        <taxon>Dikarya</taxon>
        <taxon>Basidiomycota</taxon>
        <taxon>Agaricomycotina</taxon>
        <taxon>Agaricomycetes</taxon>
        <taxon>Cantharellales</taxon>
        <taxon>Ceratobasidiaceae</taxon>
        <taxon>Rhizoctonia</taxon>
    </lineage>
</organism>
<protein>
    <submittedName>
        <fullName evidence="1">Reverse transcriptase from transposon X-element protein, putative</fullName>
    </submittedName>
</protein>
<keyword evidence="1" id="KW-0695">RNA-directed DNA polymerase</keyword>
<dbReference type="Proteomes" id="UP000030108">
    <property type="component" value="Unassembled WGS sequence"/>
</dbReference>
<evidence type="ECO:0000313" key="1">
    <source>
        <dbReference type="EMBL" id="EUC65930.1"/>
    </source>
</evidence>
<dbReference type="AlphaFoldDB" id="X8JPP1"/>
<feature type="non-terminal residue" evidence="1">
    <location>
        <position position="140"/>
    </location>
</feature>
<gene>
    <name evidence="1" type="ORF">RSOL_502480</name>
</gene>
<proteinExistence type="predicted"/>
<comment type="caution">
    <text evidence="1">The sequence shown here is derived from an EMBL/GenBank/DDBJ whole genome shotgun (WGS) entry which is preliminary data.</text>
</comment>
<reference evidence="2" key="1">
    <citation type="journal article" date="2014" name="Genome Announc.">
        <title>Draft genome sequence of the plant-pathogenic soil fungus Rhizoctonia solani anastomosis group 3 strain Rhs1AP.</title>
        <authorList>
            <person name="Cubeta M.A."/>
            <person name="Thomas E."/>
            <person name="Dean R.A."/>
            <person name="Jabaji S."/>
            <person name="Neate S.M."/>
            <person name="Tavantzis S."/>
            <person name="Toda T."/>
            <person name="Vilgalys R."/>
            <person name="Bharathan N."/>
            <person name="Fedorova-Abrams N."/>
            <person name="Pakala S.B."/>
            <person name="Pakala S.M."/>
            <person name="Zafar N."/>
            <person name="Joardar V."/>
            <person name="Losada L."/>
            <person name="Nierman W.C."/>
        </authorList>
    </citation>
    <scope>NUCLEOTIDE SEQUENCE [LARGE SCALE GENOMIC DNA]</scope>
    <source>
        <strain evidence="2">AG-3</strain>
    </source>
</reference>
<dbReference type="EMBL" id="JATN01000310">
    <property type="protein sequence ID" value="EUC65930.1"/>
    <property type="molecule type" value="Genomic_DNA"/>
</dbReference>
<keyword evidence="1" id="KW-0548">Nucleotidyltransferase</keyword>
<dbReference type="GO" id="GO:0003964">
    <property type="term" value="F:RNA-directed DNA polymerase activity"/>
    <property type="evidence" value="ECO:0007669"/>
    <property type="project" value="UniProtKB-KW"/>
</dbReference>
<name>X8JPP1_9AGAM</name>
<sequence>MKVANRKLATDHWISSTAGAKYAIKFPNLSPRDFLAHARGLNRSRATLLFRLTTGHVQLRQHLFRLQLVDSPLCEQCGREPESVAHFLLRCPRYDAQRTEHLSIRGADFLLPRFLLHAPIALGPLFDFIKDTGRFADLVR</sequence>
<evidence type="ECO:0000313" key="2">
    <source>
        <dbReference type="Proteomes" id="UP000030108"/>
    </source>
</evidence>
<keyword evidence="1" id="KW-0808">Transferase</keyword>
<accession>X8JPP1</accession>
<dbReference type="OrthoDB" id="3267074at2759"/>